<organism evidence="2">
    <name type="scientific">marine sediment metagenome</name>
    <dbReference type="NCBI Taxonomy" id="412755"/>
    <lineage>
        <taxon>unclassified sequences</taxon>
        <taxon>metagenomes</taxon>
        <taxon>ecological metagenomes</taxon>
    </lineage>
</organism>
<dbReference type="InterPro" id="IPR029492">
    <property type="entry name" value="DUF4435"/>
</dbReference>
<protein>
    <recommendedName>
        <fullName evidence="1">DUF4435 domain-containing protein</fullName>
    </recommendedName>
</protein>
<dbReference type="InterPro" id="IPR027417">
    <property type="entry name" value="P-loop_NTPase"/>
</dbReference>
<dbReference type="Gene3D" id="3.40.50.300">
    <property type="entry name" value="P-loop containing nucleotide triphosphate hydrolases"/>
    <property type="match status" value="1"/>
</dbReference>
<dbReference type="SUPFAM" id="SSF52540">
    <property type="entry name" value="P-loop containing nucleoside triphosphate hydrolases"/>
    <property type="match status" value="1"/>
</dbReference>
<proteinExistence type="predicted"/>
<feature type="domain" description="DUF4435" evidence="1">
    <location>
        <begin position="320"/>
        <end position="521"/>
    </location>
</feature>
<gene>
    <name evidence="2" type="ORF">LCGC14_0815730</name>
</gene>
<name>A0A0F9SSR8_9ZZZZ</name>
<dbReference type="AlphaFoldDB" id="A0A0F9SSR8"/>
<dbReference type="Pfam" id="PF14491">
    <property type="entry name" value="DUF4435"/>
    <property type="match status" value="1"/>
</dbReference>
<reference evidence="2" key="1">
    <citation type="journal article" date="2015" name="Nature">
        <title>Complex archaea that bridge the gap between prokaryotes and eukaryotes.</title>
        <authorList>
            <person name="Spang A."/>
            <person name="Saw J.H."/>
            <person name="Jorgensen S.L."/>
            <person name="Zaremba-Niedzwiedzka K."/>
            <person name="Martijn J."/>
            <person name="Lind A.E."/>
            <person name="van Eijk R."/>
            <person name="Schleper C."/>
            <person name="Guy L."/>
            <person name="Ettema T.J."/>
        </authorList>
    </citation>
    <scope>NUCLEOTIDE SEQUENCE</scope>
</reference>
<sequence>MNRDLNILLPRSDVSVQKGTNRDTSVIEKINGKTILVGKNGTGKSKLAEWMILNMENLFSQKVFEMSTNLPELNNRELREYIGERLHYIHATKELTLQGSINPLSLKRAKQKLLQRNQDTKSPNRPSSGFQESMAILLAEDIKFLNKYQEEIIEKIDSNKKEEIQKPRETNNKKLVRIWNSLFPYISIKIEDYNILAENPSTVPVDQMSDGERNALFLVAKILSIPNDSIIIVSEPNTHFHQAIKSTVWKTLEEEKSSCIFFYITHDLEFAVKHPKDHLYWMQEFELSESTMKWKYEEIKDYEELPEDLLISVLGNRKEILFVEGDSNNSIDIELYTHVFPYHKIIPCESSSKVVEATKSFANNSSLHYLKPLGIIDRDYHTQAYLESIEEFGIKALEVAEIENLFCVPEIMEVIAVNQKQEYSSILPKIKNTIFTQRLKKEIGAQTRNKARYHLRNKLEQFASKEMEKTSFCTDFENHINGINAEEEFEKAERLYNDILTNQDIRNCLKYYNSKGLYSNIARVFGQTPEGYKNLIFSLLKSNTSLKTKIIDGLKKYIPHCD</sequence>
<accession>A0A0F9SSR8</accession>
<evidence type="ECO:0000313" key="2">
    <source>
        <dbReference type="EMBL" id="KKN32253.1"/>
    </source>
</evidence>
<dbReference type="EMBL" id="LAZR01002264">
    <property type="protein sequence ID" value="KKN32253.1"/>
    <property type="molecule type" value="Genomic_DNA"/>
</dbReference>
<evidence type="ECO:0000259" key="1">
    <source>
        <dbReference type="Pfam" id="PF14491"/>
    </source>
</evidence>
<dbReference type="CDD" id="cd00267">
    <property type="entry name" value="ABC_ATPase"/>
    <property type="match status" value="1"/>
</dbReference>
<comment type="caution">
    <text evidence="2">The sequence shown here is derived from an EMBL/GenBank/DDBJ whole genome shotgun (WGS) entry which is preliminary data.</text>
</comment>